<protein>
    <submittedName>
        <fullName evidence="1">Uncharacterized protein</fullName>
    </submittedName>
</protein>
<sequence>MWRRVQIPSIDDMHRKLSSVQLKPTSEDPRKMAAAGRQQAQGAEEAREQARRQADQHSHEPSSTGLQQSAPLTGAWFMMNMAEKANRNVIVWVSLNPEEPPDHGEILLNCAIEYGIAHLKHPGGYSHDGSAESLGRWIKVLLHYPYSPAEYCTILKTCTPRGSSSMIQQVSSHERHRERRSTLNAPAPYVWLVVPLSHPKT</sequence>
<dbReference type="Proteomes" id="UP001148737">
    <property type="component" value="Unassembled WGS sequence"/>
</dbReference>
<dbReference type="EMBL" id="JANAKD010002706">
    <property type="protein sequence ID" value="KAJ3473042.1"/>
    <property type="molecule type" value="Genomic_DNA"/>
</dbReference>
<keyword evidence="2" id="KW-1185">Reference proteome</keyword>
<comment type="caution">
    <text evidence="1">The sequence shown here is derived from an EMBL/GenBank/DDBJ whole genome shotgun (WGS) entry which is preliminary data.</text>
</comment>
<reference evidence="1" key="1">
    <citation type="submission" date="2022-07" db="EMBL/GenBank/DDBJ databases">
        <title>Genome Sequence of Lecanicillium saksenae.</title>
        <authorList>
            <person name="Buettner E."/>
        </authorList>
    </citation>
    <scope>NUCLEOTIDE SEQUENCE</scope>
    <source>
        <strain evidence="1">VT-O1</strain>
    </source>
</reference>
<evidence type="ECO:0000313" key="1">
    <source>
        <dbReference type="EMBL" id="KAJ3473042.1"/>
    </source>
</evidence>
<accession>A0ACC1QEP4</accession>
<gene>
    <name evidence="1" type="ORF">NLG97_g10551</name>
</gene>
<name>A0ACC1QEP4_9HYPO</name>
<evidence type="ECO:0000313" key="2">
    <source>
        <dbReference type="Proteomes" id="UP001148737"/>
    </source>
</evidence>
<organism evidence="1 2">
    <name type="scientific">Lecanicillium saksenae</name>
    <dbReference type="NCBI Taxonomy" id="468837"/>
    <lineage>
        <taxon>Eukaryota</taxon>
        <taxon>Fungi</taxon>
        <taxon>Dikarya</taxon>
        <taxon>Ascomycota</taxon>
        <taxon>Pezizomycotina</taxon>
        <taxon>Sordariomycetes</taxon>
        <taxon>Hypocreomycetidae</taxon>
        <taxon>Hypocreales</taxon>
        <taxon>Cordycipitaceae</taxon>
        <taxon>Lecanicillium</taxon>
    </lineage>
</organism>
<proteinExistence type="predicted"/>